<keyword evidence="4" id="KW-1185">Reference proteome</keyword>
<sequence>MFLFLGKLLGLYGDSLKTRPDMYLADEFINKSQDNTPANEHVILSFPVERTKRNRAVNF</sequence>
<name>A0A8T7M9C1_9CHLR</name>
<evidence type="ECO:0000313" key="2">
    <source>
        <dbReference type="EMBL" id="WJW68649.1"/>
    </source>
</evidence>
<accession>A0A8T7M9C1</accession>
<gene>
    <name evidence="1" type="ORF">HXX08_22900</name>
    <name evidence="2" type="ORF">OZ401_004263</name>
</gene>
<evidence type="ECO:0000313" key="3">
    <source>
        <dbReference type="Proteomes" id="UP000521676"/>
    </source>
</evidence>
<proteinExistence type="predicted"/>
<dbReference type="EMBL" id="CP128400">
    <property type="protein sequence ID" value="WJW68649.1"/>
    <property type="molecule type" value="Genomic_DNA"/>
</dbReference>
<dbReference type="EMBL" id="JACATZ010000003">
    <property type="protein sequence ID" value="NWJ48719.1"/>
    <property type="molecule type" value="Genomic_DNA"/>
</dbReference>
<reference evidence="2" key="2">
    <citation type="journal article" date="2024" name="Nature">
        <title>Anoxygenic phototroph of the Chloroflexota uses a type I reaction centre.</title>
        <authorList>
            <person name="Tsuji J.M."/>
            <person name="Shaw N.A."/>
            <person name="Nagashima S."/>
            <person name="Venkiteswaran J.J."/>
            <person name="Schiff S.L."/>
            <person name="Watanabe T."/>
            <person name="Fukui M."/>
            <person name="Hanada S."/>
            <person name="Tank M."/>
            <person name="Neufeld J.D."/>
        </authorList>
    </citation>
    <scope>NUCLEOTIDE SEQUENCE</scope>
    <source>
        <strain evidence="2">L227-S17</strain>
    </source>
</reference>
<dbReference type="Proteomes" id="UP000521676">
    <property type="component" value="Unassembled WGS sequence"/>
</dbReference>
<reference evidence="1 3" key="1">
    <citation type="submission" date="2020-06" db="EMBL/GenBank/DDBJ databases">
        <title>Anoxygenic phototrophic Chloroflexota member uses a Type I reaction center.</title>
        <authorList>
            <person name="Tsuji J.M."/>
            <person name="Shaw N.A."/>
            <person name="Nagashima S."/>
            <person name="Venkiteswaran J."/>
            <person name="Schiff S.L."/>
            <person name="Hanada S."/>
            <person name="Tank M."/>
            <person name="Neufeld J.D."/>
        </authorList>
    </citation>
    <scope>NUCLEOTIDE SEQUENCE [LARGE SCALE GENOMIC DNA]</scope>
    <source>
        <strain evidence="1">L227-S17</strain>
    </source>
</reference>
<dbReference type="Proteomes" id="UP001431572">
    <property type="component" value="Chromosome 2"/>
</dbReference>
<organism evidence="1 3">
    <name type="scientific">Candidatus Chlorohelix allophototropha</name>
    <dbReference type="NCBI Taxonomy" id="3003348"/>
    <lineage>
        <taxon>Bacteria</taxon>
        <taxon>Bacillati</taxon>
        <taxon>Chloroflexota</taxon>
        <taxon>Chloroflexia</taxon>
        <taxon>Candidatus Chloroheliales</taxon>
        <taxon>Candidatus Chloroheliaceae</taxon>
        <taxon>Candidatus Chlorohelix</taxon>
    </lineage>
</organism>
<dbReference type="AlphaFoldDB" id="A0A8T7M9C1"/>
<dbReference type="RefSeq" id="WP_341470554.1">
    <property type="nucleotide sequence ID" value="NZ_CP128400.1"/>
</dbReference>
<protein>
    <submittedName>
        <fullName evidence="1">Uncharacterized protein</fullName>
    </submittedName>
</protein>
<evidence type="ECO:0000313" key="4">
    <source>
        <dbReference type="Proteomes" id="UP001431572"/>
    </source>
</evidence>
<evidence type="ECO:0000313" key="1">
    <source>
        <dbReference type="EMBL" id="NWJ48719.1"/>
    </source>
</evidence>